<organism evidence="1 2">
    <name type="scientific">Pseudomonas syringae</name>
    <dbReference type="NCBI Taxonomy" id="317"/>
    <lineage>
        <taxon>Bacteria</taxon>
        <taxon>Pseudomonadati</taxon>
        <taxon>Pseudomonadota</taxon>
        <taxon>Gammaproteobacteria</taxon>
        <taxon>Pseudomonadales</taxon>
        <taxon>Pseudomonadaceae</taxon>
        <taxon>Pseudomonas</taxon>
    </lineage>
</organism>
<proteinExistence type="predicted"/>
<dbReference type="AlphaFoldDB" id="A0AB38BXR9"/>
<evidence type="ECO:0000313" key="1">
    <source>
        <dbReference type="EMBL" id="SFO33820.1"/>
    </source>
</evidence>
<dbReference type="EMBL" id="FOVV01000013">
    <property type="protein sequence ID" value="SFO33820.1"/>
    <property type="molecule type" value="Genomic_DNA"/>
</dbReference>
<name>A0AB38BXR9_PSESX</name>
<accession>A0AB38BXR9</accession>
<dbReference type="Proteomes" id="UP000183083">
    <property type="component" value="Unassembled WGS sequence"/>
</dbReference>
<comment type="caution">
    <text evidence="1">The sequence shown here is derived from an EMBL/GenBank/DDBJ whole genome shotgun (WGS) entry which is preliminary data.</text>
</comment>
<gene>
    <name evidence="1" type="ORF">SAMN05444065_11374</name>
</gene>
<dbReference type="RefSeq" id="WP_074908815.1">
    <property type="nucleotide sequence ID" value="NZ_FOVV01000013.1"/>
</dbReference>
<evidence type="ECO:0000313" key="2">
    <source>
        <dbReference type="Proteomes" id="UP000183083"/>
    </source>
</evidence>
<reference evidence="1 2" key="1">
    <citation type="submission" date="2016-10" db="EMBL/GenBank/DDBJ databases">
        <authorList>
            <person name="Varghese N."/>
            <person name="Submissions S."/>
        </authorList>
    </citation>
    <scope>NUCLEOTIDE SEQUENCE [LARGE SCALE GENOMIC DNA]</scope>
    <source>
        <strain evidence="1 2">BS0292</strain>
    </source>
</reference>
<protein>
    <submittedName>
        <fullName evidence="1">Uncharacterized protein</fullName>
    </submittedName>
</protein>
<sequence>MLSWDDFYKEDLEEEYSNYVHVVRQYGVTRRVISTTTDGDSAAIARAKAALDKLDSVVSNHEQLEARRRIIQLGDYDDDLIRALHGLTSGRHFFYDFHYEHARISAVQAVISRIVAIFAACLLSARACSLATASRNATLRTPLFAYDAELSIVRHRLRVAL</sequence>